<dbReference type="EMBL" id="LS483466">
    <property type="protein sequence ID" value="SQI25401.1"/>
    <property type="molecule type" value="Genomic_DNA"/>
</dbReference>
<evidence type="ECO:0000313" key="2">
    <source>
        <dbReference type="Proteomes" id="UP000248731"/>
    </source>
</evidence>
<dbReference type="Proteomes" id="UP000248731">
    <property type="component" value="Chromosome 1"/>
</dbReference>
<sequence length="80" mass="9465">MTKALDSQRSAEALHQYYEIVWDEEQTHKFKNISPHLQRIKAFKTLDSTLIACQLRDNQPCGWFFYAQFSGIVYLFSMKT</sequence>
<protein>
    <submittedName>
        <fullName evidence="1">YcfP protein: probably an esterase that is part of a salvage cluster</fullName>
    </submittedName>
</protein>
<dbReference type="AlphaFoldDB" id="A0A2X4TDL3"/>
<accession>A0A2X4TDL3</accession>
<gene>
    <name evidence="1" type="ORF">NCTC7307_03340</name>
</gene>
<dbReference type="InterPro" id="IPR008886">
    <property type="entry name" value="UPF0227/Esterase_YqiA"/>
</dbReference>
<dbReference type="Pfam" id="PF05728">
    <property type="entry name" value="UPF0227"/>
    <property type="match status" value="1"/>
</dbReference>
<proteinExistence type="predicted"/>
<evidence type="ECO:0000313" key="1">
    <source>
        <dbReference type="EMBL" id="SQI25401.1"/>
    </source>
</evidence>
<organism evidence="1 2">
    <name type="scientific">Salmonella enterica subsp. arizonae</name>
    <dbReference type="NCBI Taxonomy" id="59203"/>
    <lineage>
        <taxon>Bacteria</taxon>
        <taxon>Pseudomonadati</taxon>
        <taxon>Pseudomonadota</taxon>
        <taxon>Gammaproteobacteria</taxon>
        <taxon>Enterobacterales</taxon>
        <taxon>Enterobacteriaceae</taxon>
        <taxon>Salmonella</taxon>
    </lineage>
</organism>
<keyword evidence="2" id="KW-1185">Reference proteome</keyword>
<name>A0A2X4TDL3_SALER</name>
<reference evidence="1 2" key="1">
    <citation type="submission" date="2018-06" db="EMBL/GenBank/DDBJ databases">
        <authorList>
            <consortium name="Pathogen Informatics"/>
            <person name="Doyle S."/>
        </authorList>
    </citation>
    <scope>NUCLEOTIDE SEQUENCE [LARGE SCALE GENOMIC DNA]</scope>
    <source>
        <strain evidence="1 2">NCTC7307</strain>
    </source>
</reference>